<dbReference type="SUPFAM" id="SSF54626">
    <property type="entry name" value="Chalcone isomerase"/>
    <property type="match status" value="1"/>
</dbReference>
<dbReference type="OrthoDB" id="18193at2759"/>
<dbReference type="AlphaFoldDB" id="A0A316V006"/>
<dbReference type="GO" id="GO:0016872">
    <property type="term" value="F:intramolecular lyase activity"/>
    <property type="evidence" value="ECO:0007669"/>
    <property type="project" value="InterPro"/>
</dbReference>
<dbReference type="InterPro" id="IPR016087">
    <property type="entry name" value="Chalcone_isomerase"/>
</dbReference>
<gene>
    <name evidence="3" type="ORF">BDZ90DRAFT_229580</name>
</gene>
<dbReference type="Gene3D" id="3.50.70.10">
    <property type="match status" value="1"/>
</dbReference>
<protein>
    <recommendedName>
        <fullName evidence="2">Chalcone isomerase domain-containing protein</fullName>
    </recommendedName>
</protein>
<dbReference type="STRING" id="1569628.A0A316V006"/>
<name>A0A316V006_9BASI</name>
<feature type="region of interest" description="Disordered" evidence="1">
    <location>
        <begin position="1"/>
        <end position="22"/>
    </location>
</feature>
<dbReference type="RefSeq" id="XP_025365176.1">
    <property type="nucleotide sequence ID" value="XM_025505123.1"/>
</dbReference>
<evidence type="ECO:0000256" key="1">
    <source>
        <dbReference type="SAM" id="MobiDB-lite"/>
    </source>
</evidence>
<dbReference type="GeneID" id="37026946"/>
<dbReference type="Proteomes" id="UP000245884">
    <property type="component" value="Unassembled WGS sequence"/>
</dbReference>
<sequence>MALPKRLPAPVCLGGDPKSSSSEKPFVLLASGVRTVSFLRVQVYVVALYVDEAAYKKHTSSPTSKKAAEEGSTQAFISHLLSSGEVPCILRVAPTRNTDFGHLRDGFGRAVQARVKVVRKALQQAQKDGAGGLEGAAAEFASSLLPSEEEEQALADGMQALRECFPKASLQKGQTLDLVFHPSPREGGVDLTLEHDGAIMGSLKHDGRAKQVLDVAKLLMEAYVAEKDPVSGVFKQALSEKLFSSTS</sequence>
<accession>A0A316V006</accession>
<feature type="domain" description="Chalcone isomerase" evidence="2">
    <location>
        <begin position="25"/>
        <end position="237"/>
    </location>
</feature>
<dbReference type="PANTHER" id="PTHR47284">
    <property type="entry name" value="FATTY-ACID-BINDING PROTEIN 2"/>
    <property type="match status" value="1"/>
</dbReference>
<keyword evidence="4" id="KW-1185">Reference proteome</keyword>
<dbReference type="Pfam" id="PF16035">
    <property type="entry name" value="Chalcone_2"/>
    <property type="match status" value="1"/>
</dbReference>
<dbReference type="PANTHER" id="PTHR47284:SF3">
    <property type="entry name" value="FATTY-ACID-BINDING PROTEIN 2"/>
    <property type="match status" value="1"/>
</dbReference>
<dbReference type="EMBL" id="KZ819662">
    <property type="protein sequence ID" value="PWN30564.1"/>
    <property type="molecule type" value="Genomic_DNA"/>
</dbReference>
<evidence type="ECO:0000259" key="2">
    <source>
        <dbReference type="Pfam" id="PF16035"/>
    </source>
</evidence>
<dbReference type="InterPro" id="IPR036298">
    <property type="entry name" value="Chalcone_isomerase_sf"/>
</dbReference>
<reference evidence="3 4" key="1">
    <citation type="journal article" date="2018" name="Mol. Biol. Evol.">
        <title>Broad Genomic Sampling Reveals a Smut Pathogenic Ancestry of the Fungal Clade Ustilaginomycotina.</title>
        <authorList>
            <person name="Kijpornyongpan T."/>
            <person name="Mondo S.J."/>
            <person name="Barry K."/>
            <person name="Sandor L."/>
            <person name="Lee J."/>
            <person name="Lipzen A."/>
            <person name="Pangilinan J."/>
            <person name="LaButti K."/>
            <person name="Hainaut M."/>
            <person name="Henrissat B."/>
            <person name="Grigoriev I.V."/>
            <person name="Spatafora J.W."/>
            <person name="Aime M.C."/>
        </authorList>
    </citation>
    <scope>NUCLEOTIDE SEQUENCE [LARGE SCALE GENOMIC DNA]</scope>
    <source>
        <strain evidence="3 4">MCA 5214</strain>
    </source>
</reference>
<proteinExistence type="predicted"/>
<organism evidence="3 4">
    <name type="scientific">Jaminaea rosea</name>
    <dbReference type="NCBI Taxonomy" id="1569628"/>
    <lineage>
        <taxon>Eukaryota</taxon>
        <taxon>Fungi</taxon>
        <taxon>Dikarya</taxon>
        <taxon>Basidiomycota</taxon>
        <taxon>Ustilaginomycotina</taxon>
        <taxon>Exobasidiomycetes</taxon>
        <taxon>Microstromatales</taxon>
        <taxon>Microstromatales incertae sedis</taxon>
        <taxon>Jaminaea</taxon>
    </lineage>
</organism>
<dbReference type="InterPro" id="IPR016088">
    <property type="entry name" value="Chalcone_isomerase_3-sand"/>
</dbReference>
<evidence type="ECO:0000313" key="3">
    <source>
        <dbReference type="EMBL" id="PWN30564.1"/>
    </source>
</evidence>
<evidence type="ECO:0000313" key="4">
    <source>
        <dbReference type="Proteomes" id="UP000245884"/>
    </source>
</evidence>